<sequence>MKPFPYNISVTVITGNYYDEQLPSSLNKAWAKSQQHLISTLHPGSHHIVVNGADHHMLYRKPLAVSEPIRKLIHQWRRR</sequence>
<proteinExistence type="predicted"/>
<name>A0AAD9P7P1_RIDPI</name>
<reference evidence="1" key="1">
    <citation type="journal article" date="2023" name="Mol. Biol. Evol.">
        <title>Third-Generation Sequencing Reveals the Adaptive Role of the Epigenome in Three Deep-Sea Polychaetes.</title>
        <authorList>
            <person name="Perez M."/>
            <person name="Aroh O."/>
            <person name="Sun Y."/>
            <person name="Lan Y."/>
            <person name="Juniper S.K."/>
            <person name="Young C.R."/>
            <person name="Angers B."/>
            <person name="Qian P.Y."/>
        </authorList>
    </citation>
    <scope>NUCLEOTIDE SEQUENCE</scope>
    <source>
        <strain evidence="1">R07B-5</strain>
    </source>
</reference>
<accession>A0AAD9P7P1</accession>
<dbReference type="Proteomes" id="UP001209878">
    <property type="component" value="Unassembled WGS sequence"/>
</dbReference>
<comment type="caution">
    <text evidence="1">The sequence shown here is derived from an EMBL/GenBank/DDBJ whole genome shotgun (WGS) entry which is preliminary data.</text>
</comment>
<dbReference type="AlphaFoldDB" id="A0AAD9P7P1"/>
<evidence type="ECO:0000313" key="2">
    <source>
        <dbReference type="Proteomes" id="UP001209878"/>
    </source>
</evidence>
<evidence type="ECO:0000313" key="1">
    <source>
        <dbReference type="EMBL" id="KAK2189680.1"/>
    </source>
</evidence>
<gene>
    <name evidence="1" type="ORF">NP493_100g07036</name>
</gene>
<keyword evidence="2" id="KW-1185">Reference proteome</keyword>
<dbReference type="EMBL" id="JAODUO010000100">
    <property type="protein sequence ID" value="KAK2189680.1"/>
    <property type="molecule type" value="Genomic_DNA"/>
</dbReference>
<protein>
    <submittedName>
        <fullName evidence="1">Uncharacterized protein</fullName>
    </submittedName>
</protein>
<organism evidence="1 2">
    <name type="scientific">Ridgeia piscesae</name>
    <name type="common">Tubeworm</name>
    <dbReference type="NCBI Taxonomy" id="27915"/>
    <lineage>
        <taxon>Eukaryota</taxon>
        <taxon>Metazoa</taxon>
        <taxon>Spiralia</taxon>
        <taxon>Lophotrochozoa</taxon>
        <taxon>Annelida</taxon>
        <taxon>Polychaeta</taxon>
        <taxon>Sedentaria</taxon>
        <taxon>Canalipalpata</taxon>
        <taxon>Sabellida</taxon>
        <taxon>Siboglinidae</taxon>
        <taxon>Ridgeia</taxon>
    </lineage>
</organism>